<reference evidence="3 4" key="1">
    <citation type="submission" date="2020-06" db="EMBL/GenBank/DDBJ databases">
        <title>Rheinheimera sp. nov., a marine bacterium isolated from coastal.</title>
        <authorList>
            <person name="Yu Q."/>
            <person name="Qi Y."/>
            <person name="Pu J."/>
        </authorList>
    </citation>
    <scope>NUCLEOTIDE SEQUENCE [LARGE SCALE GENOMIC DNA]</scope>
    <source>
        <strain evidence="3 4">YQF-2</strain>
    </source>
</reference>
<feature type="domain" description="FIST C-domain" evidence="2">
    <location>
        <begin position="224"/>
        <end position="372"/>
    </location>
</feature>
<keyword evidence="4" id="KW-1185">Reference proteome</keyword>
<comment type="caution">
    <text evidence="3">The sequence shown here is derived from an EMBL/GenBank/DDBJ whole genome shotgun (WGS) entry which is preliminary data.</text>
</comment>
<dbReference type="SMART" id="SM00897">
    <property type="entry name" value="FIST"/>
    <property type="match status" value="1"/>
</dbReference>
<dbReference type="InterPro" id="IPR013702">
    <property type="entry name" value="FIST_domain_N"/>
</dbReference>
<evidence type="ECO:0000259" key="1">
    <source>
        <dbReference type="SMART" id="SM00897"/>
    </source>
</evidence>
<evidence type="ECO:0000313" key="3">
    <source>
        <dbReference type="EMBL" id="NRQ42717.1"/>
    </source>
</evidence>
<evidence type="ECO:0000259" key="2">
    <source>
        <dbReference type="SMART" id="SM01204"/>
    </source>
</evidence>
<organism evidence="3 4">
    <name type="scientific">Rheinheimera lutimaris</name>
    <dbReference type="NCBI Taxonomy" id="2740584"/>
    <lineage>
        <taxon>Bacteria</taxon>
        <taxon>Pseudomonadati</taxon>
        <taxon>Pseudomonadota</taxon>
        <taxon>Gammaproteobacteria</taxon>
        <taxon>Chromatiales</taxon>
        <taxon>Chromatiaceae</taxon>
        <taxon>Rheinheimera</taxon>
    </lineage>
</organism>
<dbReference type="Proteomes" id="UP000523161">
    <property type="component" value="Unassembled WGS sequence"/>
</dbReference>
<dbReference type="InterPro" id="IPR019494">
    <property type="entry name" value="FIST_C"/>
</dbReference>
<feature type="domain" description="FIST" evidence="1">
    <location>
        <begin position="28"/>
        <end position="223"/>
    </location>
</feature>
<dbReference type="AlphaFoldDB" id="A0A7Y5AQK3"/>
<proteinExistence type="predicted"/>
<gene>
    <name evidence="3" type="ORF">HRH59_09095</name>
</gene>
<name>A0A7Y5AQK3_9GAMM</name>
<dbReference type="EMBL" id="JABSOD010000007">
    <property type="protein sequence ID" value="NRQ42717.1"/>
    <property type="molecule type" value="Genomic_DNA"/>
</dbReference>
<protein>
    <submittedName>
        <fullName evidence="3">FIST C-terminal domain-containing protein</fullName>
    </submittedName>
</protein>
<dbReference type="PANTHER" id="PTHR40252:SF2">
    <property type="entry name" value="BLR0328 PROTEIN"/>
    <property type="match status" value="1"/>
</dbReference>
<dbReference type="Pfam" id="PF10442">
    <property type="entry name" value="FIST_C"/>
    <property type="match status" value="1"/>
</dbReference>
<dbReference type="RefSeq" id="WP_173500961.1">
    <property type="nucleotide sequence ID" value="NZ_JABSOD010000007.1"/>
</dbReference>
<sequence>MKVIRHYLDVTDQACFCDQLVALEQPETASLSIAFGSTKAITELSSCHYATMVSAGWVATSSCRDAFSDRATESNHHLAILQFVDPNGAYGVASRHSNSKTIVEDSKAALEEALLAANKPGELPAFIWCSPSPGLEEGLLTGIRELIGNDVPVFGGSSADNDISGNWCMFDGKQLINTGFIIAVMFPSVPISYYFSCGYEQTTLSAVVTGVSERQLITLDNQPAADVYNNWRALNRHPPLPAGPVLAASTFSPLGRIVPQHDINMALLSHPARIRTDGSIDLFSRVHTGECITFMQGDTELLVQRAATVSDIARQQLSNLYDSKPQAAIVIFCAGCMLAIPDDIKRVHQGIRQKLENIPFIGGYTFGEQGRFADGINRHGNLMISAIIFGSVNESV</sequence>
<dbReference type="Pfam" id="PF08495">
    <property type="entry name" value="FIST"/>
    <property type="match status" value="1"/>
</dbReference>
<dbReference type="SMART" id="SM01204">
    <property type="entry name" value="FIST_C"/>
    <property type="match status" value="1"/>
</dbReference>
<evidence type="ECO:0000313" key="4">
    <source>
        <dbReference type="Proteomes" id="UP000523161"/>
    </source>
</evidence>
<dbReference type="PANTHER" id="PTHR40252">
    <property type="entry name" value="BLR0328 PROTEIN"/>
    <property type="match status" value="1"/>
</dbReference>
<accession>A0A7Y5AQK3</accession>